<name>A0A1D3D5L6_9EIME</name>
<dbReference type="Gene3D" id="3.40.30.10">
    <property type="entry name" value="Glutaredoxin"/>
    <property type="match status" value="1"/>
</dbReference>
<evidence type="ECO:0000259" key="2">
    <source>
        <dbReference type="PROSITE" id="PS50404"/>
    </source>
</evidence>
<feature type="domain" description="GST N-terminal" evidence="2">
    <location>
        <begin position="144"/>
        <end position="226"/>
    </location>
</feature>
<dbReference type="GO" id="GO:0016740">
    <property type="term" value="F:transferase activity"/>
    <property type="evidence" value="ECO:0007669"/>
    <property type="project" value="UniProtKB-KW"/>
</dbReference>
<feature type="transmembrane region" description="Helical" evidence="1">
    <location>
        <begin position="6"/>
        <end position="28"/>
    </location>
</feature>
<keyword evidence="1" id="KW-1133">Transmembrane helix</keyword>
<dbReference type="EMBL" id="JROU02000636">
    <property type="protein sequence ID" value="OEH78748.1"/>
    <property type="molecule type" value="Genomic_DNA"/>
</dbReference>
<keyword evidence="1" id="KW-0472">Membrane</keyword>
<reference evidence="3 4" key="1">
    <citation type="journal article" date="2016" name="BMC Genomics">
        <title>Comparative genomics reveals Cyclospora cayetanensis possesses coccidia-like metabolism and invasion components but unique surface antigens.</title>
        <authorList>
            <person name="Liu S."/>
            <person name="Wang L."/>
            <person name="Zheng H."/>
            <person name="Xu Z."/>
            <person name="Roellig D.M."/>
            <person name="Li N."/>
            <person name="Frace M.A."/>
            <person name="Tang K."/>
            <person name="Arrowood M.J."/>
            <person name="Moss D.M."/>
            <person name="Zhang L."/>
            <person name="Feng Y."/>
            <person name="Xiao L."/>
        </authorList>
    </citation>
    <scope>NUCLEOTIDE SEQUENCE [LARGE SCALE GENOMIC DNA]</scope>
    <source>
        <strain evidence="3 4">CHN_HEN01</strain>
    </source>
</reference>
<gene>
    <name evidence="3" type="ORF">cyc_07159</name>
</gene>
<dbReference type="Gene3D" id="1.20.1050.10">
    <property type="match status" value="1"/>
</dbReference>
<evidence type="ECO:0000313" key="4">
    <source>
        <dbReference type="Proteomes" id="UP000095192"/>
    </source>
</evidence>
<keyword evidence="4" id="KW-1185">Reference proteome</keyword>
<evidence type="ECO:0000256" key="1">
    <source>
        <dbReference type="SAM" id="Phobius"/>
    </source>
</evidence>
<dbReference type="VEuPathDB" id="ToxoDB:cyc_07159"/>
<dbReference type="VEuPathDB" id="ToxoDB:LOC34623179"/>
<evidence type="ECO:0000313" key="3">
    <source>
        <dbReference type="EMBL" id="OEH78748.1"/>
    </source>
</evidence>
<dbReference type="SUPFAM" id="SSF52833">
    <property type="entry name" value="Thioredoxin-like"/>
    <property type="match status" value="1"/>
</dbReference>
<protein>
    <submittedName>
        <fullName evidence="3">Glutathione s-transferase</fullName>
    </submittedName>
</protein>
<dbReference type="PROSITE" id="PS50404">
    <property type="entry name" value="GST_NTER"/>
    <property type="match status" value="1"/>
</dbReference>
<proteinExistence type="predicted"/>
<sequence>MRCWLILDNCVLTTLLIVGALFLIIYIVQYFRRQVSFEIAFHEFLEDSAAFLQELPRITSELAALGVPLDSSQISLLFRRARGIVEHLKNEAIPTHQNTGANFSYPRSYVTLMLKVVYLELENVCHIIMEDPASCLLALATAERLYQKMTGREWGSVDAIRLLLRHKNVPHAEFYADRSFGCEEIRSRFEAAGLPATLPYFSDNHCEMTGSRTILIYLAKQLKLYGTSRADAIHIESIVDYCFAALHTIWGAECKCAYPQELNRERARAHYCRDEVLPMLQTMCRLVSQAATREEAHDVFQSGGRQQGMRNKRLAQWIVGERIWGFNDPALFATAGLHGTGRGVQ</sequence>
<keyword evidence="1" id="KW-0812">Transmembrane</keyword>
<comment type="caution">
    <text evidence="3">The sequence shown here is derived from an EMBL/GenBank/DDBJ whole genome shotgun (WGS) entry which is preliminary data.</text>
</comment>
<organism evidence="3 4">
    <name type="scientific">Cyclospora cayetanensis</name>
    <dbReference type="NCBI Taxonomy" id="88456"/>
    <lineage>
        <taxon>Eukaryota</taxon>
        <taxon>Sar</taxon>
        <taxon>Alveolata</taxon>
        <taxon>Apicomplexa</taxon>
        <taxon>Conoidasida</taxon>
        <taxon>Coccidia</taxon>
        <taxon>Eucoccidiorida</taxon>
        <taxon>Eimeriorina</taxon>
        <taxon>Eimeriidae</taxon>
        <taxon>Cyclospora</taxon>
    </lineage>
</organism>
<dbReference type="InParanoid" id="A0A1D3D5L6"/>
<dbReference type="AlphaFoldDB" id="A0A1D3D5L6"/>
<dbReference type="InterPro" id="IPR004045">
    <property type="entry name" value="Glutathione_S-Trfase_N"/>
</dbReference>
<dbReference type="Proteomes" id="UP000095192">
    <property type="component" value="Unassembled WGS sequence"/>
</dbReference>
<accession>A0A1D3D5L6</accession>
<dbReference type="InterPro" id="IPR036249">
    <property type="entry name" value="Thioredoxin-like_sf"/>
</dbReference>